<keyword evidence="4" id="KW-0227">DNA damage</keyword>
<evidence type="ECO:0000256" key="1">
    <source>
        <dbReference type="ARBA" id="ARBA00010945"/>
    </source>
</evidence>
<comment type="catalytic activity">
    <reaction evidence="6">
        <text>DNA(n) + a 2'-deoxyribonucleoside 5'-triphosphate = DNA(n+1) + diphosphate</text>
        <dbReference type="Rhea" id="RHEA:22508"/>
        <dbReference type="Rhea" id="RHEA-COMP:17339"/>
        <dbReference type="Rhea" id="RHEA-COMP:17340"/>
        <dbReference type="ChEBI" id="CHEBI:33019"/>
        <dbReference type="ChEBI" id="CHEBI:61560"/>
        <dbReference type="ChEBI" id="CHEBI:173112"/>
        <dbReference type="EC" id="2.7.7.7"/>
    </reaction>
</comment>
<dbReference type="Gene3D" id="3.40.1170.60">
    <property type="match status" value="1"/>
</dbReference>
<dbReference type="EC" id="2.7.7.7" evidence="3"/>
<evidence type="ECO:0000256" key="6">
    <source>
        <dbReference type="ARBA" id="ARBA00049244"/>
    </source>
</evidence>
<protein>
    <recommendedName>
        <fullName evidence="3">DNA-directed DNA polymerase</fullName>
        <ecNumber evidence="3">2.7.7.7</ecNumber>
    </recommendedName>
</protein>
<name>A0A7W6WIY2_9PROT</name>
<proteinExistence type="inferred from homology"/>
<dbReference type="SUPFAM" id="SSF56672">
    <property type="entry name" value="DNA/RNA polymerases"/>
    <property type="match status" value="1"/>
</dbReference>
<evidence type="ECO:0000313" key="9">
    <source>
        <dbReference type="EMBL" id="MBB4284671.1"/>
    </source>
</evidence>
<dbReference type="RefSeq" id="WP_184431145.1">
    <property type="nucleotide sequence ID" value="NZ_JACIGI010000002.1"/>
</dbReference>
<comment type="subunit">
    <text evidence="2">Monomer.</text>
</comment>
<comment type="similarity">
    <text evidence="1">Belongs to the DNA polymerase type-Y family.</text>
</comment>
<dbReference type="GO" id="GO:0006281">
    <property type="term" value="P:DNA repair"/>
    <property type="evidence" value="ECO:0007669"/>
    <property type="project" value="InterPro"/>
</dbReference>
<dbReference type="Pfam" id="PF00817">
    <property type="entry name" value="IMS"/>
    <property type="match status" value="1"/>
</dbReference>
<dbReference type="InterPro" id="IPR043502">
    <property type="entry name" value="DNA/RNA_pol_sf"/>
</dbReference>
<feature type="domain" description="DNA polymerase Y-family little finger" evidence="8">
    <location>
        <begin position="261"/>
        <end position="360"/>
    </location>
</feature>
<evidence type="ECO:0000259" key="8">
    <source>
        <dbReference type="Pfam" id="PF11799"/>
    </source>
</evidence>
<dbReference type="InterPro" id="IPR001126">
    <property type="entry name" value="UmuC"/>
</dbReference>
<evidence type="ECO:0000256" key="2">
    <source>
        <dbReference type="ARBA" id="ARBA00011245"/>
    </source>
</evidence>
<dbReference type="PANTHER" id="PTHR35369">
    <property type="entry name" value="BLR3025 PROTEIN-RELATED"/>
    <property type="match status" value="1"/>
</dbReference>
<evidence type="ECO:0000259" key="7">
    <source>
        <dbReference type="Pfam" id="PF00817"/>
    </source>
</evidence>
<gene>
    <name evidence="9" type="ORF">GGD88_000378</name>
</gene>
<dbReference type="InterPro" id="IPR043128">
    <property type="entry name" value="Rev_trsase/Diguanyl_cyclase"/>
</dbReference>
<accession>A0A7W6WIY2</accession>
<evidence type="ECO:0000256" key="5">
    <source>
        <dbReference type="ARBA" id="ARBA00025589"/>
    </source>
</evidence>
<dbReference type="InterPro" id="IPR050356">
    <property type="entry name" value="SulA_CellDiv_inhibitor"/>
</dbReference>
<dbReference type="InterPro" id="IPR017961">
    <property type="entry name" value="DNA_pol_Y-fam_little_finger"/>
</dbReference>
<feature type="domain" description="UmuC" evidence="7">
    <location>
        <begin position="28"/>
        <end position="161"/>
    </location>
</feature>
<dbReference type="EMBL" id="JACIGI010000002">
    <property type="protein sequence ID" value="MBB4284671.1"/>
    <property type="molecule type" value="Genomic_DNA"/>
</dbReference>
<reference evidence="9 10" key="1">
    <citation type="submission" date="2020-08" db="EMBL/GenBank/DDBJ databases">
        <title>Genome sequencing of Purple Non-Sulfur Bacteria from various extreme environments.</title>
        <authorList>
            <person name="Mayer M."/>
        </authorList>
    </citation>
    <scope>NUCLEOTIDE SEQUENCE [LARGE SCALE GENOMIC DNA]</scope>
    <source>
        <strain evidence="9 10">JA135</strain>
    </source>
</reference>
<evidence type="ECO:0000313" key="10">
    <source>
        <dbReference type="Proteomes" id="UP000555728"/>
    </source>
</evidence>
<comment type="caution">
    <text evidence="9">The sequence shown here is derived from an EMBL/GenBank/DDBJ whole genome shotgun (WGS) entry which is preliminary data.</text>
</comment>
<dbReference type="Proteomes" id="UP000555728">
    <property type="component" value="Unassembled WGS sequence"/>
</dbReference>
<dbReference type="AlphaFoldDB" id="A0A7W6WIY2"/>
<dbReference type="CDD" id="cd03468">
    <property type="entry name" value="PolY_like"/>
    <property type="match status" value="1"/>
</dbReference>
<evidence type="ECO:0000256" key="4">
    <source>
        <dbReference type="ARBA" id="ARBA00022763"/>
    </source>
</evidence>
<comment type="function">
    <text evidence="5">Poorly processive, error-prone DNA polymerase involved in untargeted mutagenesis. Copies undamaged DNA at stalled replication forks, which arise in vivo from mismatched or misaligned primer ends. These misaligned primers can be extended by PolIV. Exhibits no 3'-5' exonuclease (proofreading) activity. May be involved in translesional synthesis, in conjunction with the beta clamp from PolIII.</text>
</comment>
<dbReference type="Pfam" id="PF11799">
    <property type="entry name" value="IMS_C"/>
    <property type="match status" value="1"/>
</dbReference>
<dbReference type="Gene3D" id="3.30.70.270">
    <property type="match status" value="1"/>
</dbReference>
<evidence type="ECO:0000256" key="3">
    <source>
        <dbReference type="ARBA" id="ARBA00012417"/>
    </source>
</evidence>
<dbReference type="GO" id="GO:0003684">
    <property type="term" value="F:damaged DNA binding"/>
    <property type="evidence" value="ECO:0007669"/>
    <property type="project" value="InterPro"/>
</dbReference>
<keyword evidence="10" id="KW-1185">Reference proteome</keyword>
<dbReference type="PANTHER" id="PTHR35369:SF2">
    <property type="entry name" value="BLR3025 PROTEIN"/>
    <property type="match status" value="1"/>
</dbReference>
<sequence length="516" mass="55526">MRRVIFLWLPRFATDRVTRPGDPHADARDRPFALTAETGAAATLHAVNRAAEAAGVFAGMPLTDARAVRPALRVGPATPAADVAALGALATWATRYTPWTALDGPGDGGEAGLWLDITGCAHLFGGEDALARDLRQRVLALGLSAVRVGLADTQGAAWAAARFLADDGGDPPGVALLPEGAQRQLLMGLPVEALRLPPETVETLRRLGLRRIGDLATLPRAPLTARLGPAVTQRLDQALGREPEPFTPRPPVVPWRETLAFPEPIGRSEDILGAAEALCRALRPRLERAGKGARRLLLELMRVDGTRLHRMFGTSRPVRDPAALTRLFRETLDGLDVGFGIEAMALTLTAVEPFGSEQPALVSGAGAGDDTAAGEARLAPLLDRLRARLGPDRVVRPAPRPSHWPETAVTIAERTPAGAPAIWPATAPRPPRLLAPEPVEVLADGTPPARFRWRRHTWCVARAEGPERIAPEWWHDAAPPPPTCVRDLWRIEDSDGHRLWLAREPGSGWTVRGVFP</sequence>
<organism evidence="9 10">
    <name type="scientific">Roseospira goensis</name>
    <dbReference type="NCBI Taxonomy" id="391922"/>
    <lineage>
        <taxon>Bacteria</taxon>
        <taxon>Pseudomonadati</taxon>
        <taxon>Pseudomonadota</taxon>
        <taxon>Alphaproteobacteria</taxon>
        <taxon>Rhodospirillales</taxon>
        <taxon>Rhodospirillaceae</taxon>
        <taxon>Roseospira</taxon>
    </lineage>
</organism>